<protein>
    <recommendedName>
        <fullName evidence="7">BZIP domain-containing protein</fullName>
    </recommendedName>
</protein>
<gene>
    <name evidence="4" type="ORF">DYB26_006490</name>
    <name evidence="3" type="ORF">DYB36_007173</name>
</gene>
<reference evidence="5 6" key="1">
    <citation type="submission" date="2018-08" db="EMBL/GenBank/DDBJ databases">
        <title>Aphanomyces genome sequencing and annotation.</title>
        <authorList>
            <person name="Minardi D."/>
            <person name="Oidtmann B."/>
            <person name="Van Der Giezen M."/>
            <person name="Studholme D.J."/>
        </authorList>
    </citation>
    <scope>NUCLEOTIDE SEQUENCE [LARGE SCALE GENOMIC DNA]</scope>
    <source>
        <strain evidence="4 6">FDL457</strain>
        <strain evidence="3 5">Kv</strain>
    </source>
</reference>
<evidence type="ECO:0000313" key="5">
    <source>
        <dbReference type="Proteomes" id="UP000265427"/>
    </source>
</evidence>
<comment type="caution">
    <text evidence="3">The sequence shown here is derived from an EMBL/GenBank/DDBJ whole genome shotgun (WGS) entry which is preliminary data.</text>
</comment>
<feature type="transmembrane region" description="Helical" evidence="2">
    <location>
        <begin position="306"/>
        <end position="326"/>
    </location>
</feature>
<dbReference type="EMBL" id="QUTF01012356">
    <property type="protein sequence ID" value="RHZ24069.1"/>
    <property type="molecule type" value="Genomic_DNA"/>
</dbReference>
<dbReference type="AlphaFoldDB" id="A0A397BBZ9"/>
<organism evidence="3 5">
    <name type="scientific">Aphanomyces astaci</name>
    <name type="common">Crayfish plague agent</name>
    <dbReference type="NCBI Taxonomy" id="112090"/>
    <lineage>
        <taxon>Eukaryota</taxon>
        <taxon>Sar</taxon>
        <taxon>Stramenopiles</taxon>
        <taxon>Oomycota</taxon>
        <taxon>Saprolegniomycetes</taxon>
        <taxon>Saprolegniales</taxon>
        <taxon>Verrucalvaceae</taxon>
        <taxon>Aphanomyces</taxon>
    </lineage>
</organism>
<name>A0A397BBZ9_APHAT</name>
<sequence length="433" mass="48889">MNMPPVVIHLEMVKRAAAANVLSTKESNRRHQSKVNQRRYRQEQMHVTDQLNQSVSQLRADVARMEGSLDAMRLVIPPSLQTVDPECRIGNEYFRVFANGYFLDPSTTEHAFQTDFLTNVMREDLVIMGSVGREKLIQQWTLYMTTFEAFSMDLHTLHVAIRSPNVVLYTESTLHLRLSYHSVQLLFPHLHDKEPLLQNMVGRTLHLPVQVHFAFDKNRIVQVLGTFANTTHALVNLVGNAIDTVAVLGDFQMSEEAELLVDSTLHTSAFAAAAMTSTPNATYVYPSSYQEKNSATQATVLSLNRYLVLGLAGLILLAFFTVLVGLGTKRPTWWYATLTRWFNITDHDTTSNLLVISGQNNGRSHRPQQTSSNPLTMRLDAWRTFQEEKHVPPPHIDELRHLHYLPPPVTETLDHHTMNAAAANKSTTATSIV</sequence>
<dbReference type="EMBL" id="QUSZ01003849">
    <property type="protein sequence ID" value="RHY16919.1"/>
    <property type="molecule type" value="Genomic_DNA"/>
</dbReference>
<evidence type="ECO:0000313" key="3">
    <source>
        <dbReference type="EMBL" id="RHY16919.1"/>
    </source>
</evidence>
<accession>A0A397BBZ9</accession>
<dbReference type="VEuPathDB" id="FungiDB:H257_15755"/>
<dbReference type="Proteomes" id="UP000265427">
    <property type="component" value="Unassembled WGS sequence"/>
</dbReference>
<dbReference type="Proteomes" id="UP000286510">
    <property type="component" value="Unassembled WGS sequence"/>
</dbReference>
<keyword evidence="2" id="KW-1133">Transmembrane helix</keyword>
<evidence type="ECO:0000256" key="1">
    <source>
        <dbReference type="SAM" id="MobiDB-lite"/>
    </source>
</evidence>
<proteinExistence type="predicted"/>
<evidence type="ECO:0008006" key="7">
    <source>
        <dbReference type="Google" id="ProtNLM"/>
    </source>
</evidence>
<keyword evidence="2" id="KW-0472">Membrane</keyword>
<evidence type="ECO:0000313" key="6">
    <source>
        <dbReference type="Proteomes" id="UP000286510"/>
    </source>
</evidence>
<evidence type="ECO:0000256" key="2">
    <source>
        <dbReference type="SAM" id="Phobius"/>
    </source>
</evidence>
<feature type="compositionally biased region" description="Basic residues" evidence="1">
    <location>
        <begin position="28"/>
        <end position="39"/>
    </location>
</feature>
<feature type="region of interest" description="Disordered" evidence="1">
    <location>
        <begin position="21"/>
        <end position="43"/>
    </location>
</feature>
<keyword evidence="2" id="KW-0812">Transmembrane</keyword>
<evidence type="ECO:0000313" key="4">
    <source>
        <dbReference type="EMBL" id="RHZ24069.1"/>
    </source>
</evidence>